<keyword evidence="3" id="KW-1185">Reference proteome</keyword>
<dbReference type="OrthoDB" id="9778320at2"/>
<dbReference type="eggNOG" id="COG0438">
    <property type="taxonomic scope" value="Bacteria"/>
</dbReference>
<name>D2Z338_9BACT</name>
<sequence length="366" mass="41091">MGYKILFCSDSLIIDGVTSYVLHVGTALSREGHQVAVLGRWAGKGFQSRYREEGIKVIQCPSLTVGNRWFDKKAREFDPDVIMTDSRRSFPLATRLKRILDRPVVTYFLDHLEKTDKPGRDVPSLVKWSDAWAGAENPILQTLPRHSSGTPIMKLPRPLDTAVRATPLPPKNPFVITCFGRLSGYKTPGMIYLMEHMEELKEAIPSASITVVGGGGWRLLKFRQMAASINRKMGEQCVNVVGTKPDPRPWIDRSNAICAASTSAIESILSQKPTVCFASYWMGHATPENLDQVVRSYFGERGGIGHFKKDPSLLKHIIPTLAEIYRSYGTDRSVEDLVTIRERLTPKFSSRETVDCFEEIMKLFKA</sequence>
<gene>
    <name evidence="2" type="ORF">Dpep_0224</name>
</gene>
<evidence type="ECO:0000259" key="1">
    <source>
        <dbReference type="Pfam" id="PF13439"/>
    </source>
</evidence>
<reference evidence="2 3" key="1">
    <citation type="journal article" date="2010" name="Stand. Genomic Sci.">
        <title>Permanent draft genome sequence of Dethiosulfovibrio peptidovorans type strain (SEBR 4207).</title>
        <authorList>
            <person name="Labutti K."/>
            <person name="Mayilraj S."/>
            <person name="Clum A."/>
            <person name="Lucas S."/>
            <person name="Glavina Del Rio T."/>
            <person name="Nolan M."/>
            <person name="Tice H."/>
            <person name="Cheng J.F."/>
            <person name="Pitluck S."/>
            <person name="Liolios K."/>
            <person name="Ivanova N."/>
            <person name="Mavromatis K."/>
            <person name="Mikhailova N."/>
            <person name="Pati A."/>
            <person name="Goodwin L."/>
            <person name="Chen A."/>
            <person name="Palaniappan K."/>
            <person name="Land M."/>
            <person name="Hauser L."/>
            <person name="Chang Y.J."/>
            <person name="Jeffries C.D."/>
            <person name="Rohde M."/>
            <person name="Spring S."/>
            <person name="Goker M."/>
            <person name="Woyke T."/>
            <person name="Bristow J."/>
            <person name="Eisen J.A."/>
            <person name="Markowitz V."/>
            <person name="Hugenholtz P."/>
            <person name="Kyrpides N.C."/>
            <person name="Klenk H.P."/>
            <person name="Lapidus A."/>
        </authorList>
    </citation>
    <scope>NUCLEOTIDE SEQUENCE [LARGE SCALE GENOMIC DNA]</scope>
    <source>
        <strain evidence="2 3">DSM 11002</strain>
    </source>
</reference>
<comment type="caution">
    <text evidence="2">The sequence shown here is derived from an EMBL/GenBank/DDBJ whole genome shotgun (WGS) entry which is preliminary data.</text>
</comment>
<dbReference type="Proteomes" id="UP000006427">
    <property type="component" value="Unassembled WGS sequence"/>
</dbReference>
<evidence type="ECO:0000313" key="3">
    <source>
        <dbReference type="Proteomes" id="UP000006427"/>
    </source>
</evidence>
<protein>
    <recommendedName>
        <fullName evidence="1">Glycosyltransferase subfamily 4-like N-terminal domain-containing protein</fullName>
    </recommendedName>
</protein>
<accession>D2Z338</accession>
<dbReference type="STRING" id="469381.Dpep_0224"/>
<dbReference type="InterPro" id="IPR028098">
    <property type="entry name" value="Glyco_trans_4-like_N"/>
</dbReference>
<dbReference type="Pfam" id="PF13439">
    <property type="entry name" value="Glyco_transf_4"/>
    <property type="match status" value="1"/>
</dbReference>
<dbReference type="Gene3D" id="3.40.50.2000">
    <property type="entry name" value="Glycogen Phosphorylase B"/>
    <property type="match status" value="2"/>
</dbReference>
<proteinExistence type="predicted"/>
<feature type="domain" description="Glycosyltransferase subfamily 4-like N-terminal" evidence="1">
    <location>
        <begin position="14"/>
        <end position="108"/>
    </location>
</feature>
<dbReference type="PaxDb" id="469381-Dpep_0224"/>
<dbReference type="RefSeq" id="WP_005658854.1">
    <property type="nucleotide sequence ID" value="NZ_ABTR02000001.1"/>
</dbReference>
<dbReference type="AlphaFoldDB" id="D2Z338"/>
<dbReference type="EMBL" id="ABTR02000001">
    <property type="protein sequence ID" value="EFC90256.1"/>
    <property type="molecule type" value="Genomic_DNA"/>
</dbReference>
<organism evidence="2 3">
    <name type="scientific">Dethiosulfovibrio peptidovorans DSM 11002</name>
    <dbReference type="NCBI Taxonomy" id="469381"/>
    <lineage>
        <taxon>Bacteria</taxon>
        <taxon>Thermotogati</taxon>
        <taxon>Synergistota</taxon>
        <taxon>Synergistia</taxon>
        <taxon>Synergistales</taxon>
        <taxon>Dethiosulfovibrionaceae</taxon>
        <taxon>Dethiosulfovibrio</taxon>
    </lineage>
</organism>
<evidence type="ECO:0000313" key="2">
    <source>
        <dbReference type="EMBL" id="EFC90256.1"/>
    </source>
</evidence>
<dbReference type="SUPFAM" id="SSF53756">
    <property type="entry name" value="UDP-Glycosyltransferase/glycogen phosphorylase"/>
    <property type="match status" value="1"/>
</dbReference>